<keyword evidence="3" id="KW-1185">Reference proteome</keyword>
<feature type="compositionally biased region" description="Low complexity" evidence="1">
    <location>
        <begin position="1"/>
        <end position="16"/>
    </location>
</feature>
<feature type="compositionally biased region" description="Polar residues" evidence="1">
    <location>
        <begin position="55"/>
        <end position="64"/>
    </location>
</feature>
<gene>
    <name evidence="2" type="ORF">DPX16_16301</name>
</gene>
<accession>A0A3N0XK97</accession>
<feature type="region of interest" description="Disordered" evidence="1">
    <location>
        <begin position="1"/>
        <end position="88"/>
    </location>
</feature>
<evidence type="ECO:0000313" key="2">
    <source>
        <dbReference type="EMBL" id="ROI47878.1"/>
    </source>
</evidence>
<evidence type="ECO:0000256" key="1">
    <source>
        <dbReference type="SAM" id="MobiDB-lite"/>
    </source>
</evidence>
<organism evidence="2 3">
    <name type="scientific">Anabarilius grahami</name>
    <name type="common">Kanglang fish</name>
    <name type="synonym">Barilius grahami</name>
    <dbReference type="NCBI Taxonomy" id="495550"/>
    <lineage>
        <taxon>Eukaryota</taxon>
        <taxon>Metazoa</taxon>
        <taxon>Chordata</taxon>
        <taxon>Craniata</taxon>
        <taxon>Vertebrata</taxon>
        <taxon>Euteleostomi</taxon>
        <taxon>Actinopterygii</taxon>
        <taxon>Neopterygii</taxon>
        <taxon>Teleostei</taxon>
        <taxon>Ostariophysi</taxon>
        <taxon>Cypriniformes</taxon>
        <taxon>Xenocyprididae</taxon>
        <taxon>Xenocypridinae</taxon>
        <taxon>Xenocypridinae incertae sedis</taxon>
        <taxon>Anabarilius</taxon>
    </lineage>
</organism>
<dbReference type="AlphaFoldDB" id="A0A3N0XK97"/>
<evidence type="ECO:0000313" key="3">
    <source>
        <dbReference type="Proteomes" id="UP000281406"/>
    </source>
</evidence>
<protein>
    <submittedName>
        <fullName evidence="2">Uncharacterized protein</fullName>
    </submittedName>
</protein>
<sequence length="88" mass="10384">MKRDTMTNNLELMTNNRDSDQEQTRQPRTDSKQRSDNEMRMSSKESKESEFVNLQRKQSLYTSASPPPRRETRSVPNTEHPRGRSSLR</sequence>
<dbReference type="EMBL" id="RJVU01071404">
    <property type="protein sequence ID" value="ROI47878.1"/>
    <property type="molecule type" value="Genomic_DNA"/>
</dbReference>
<reference evidence="2 3" key="1">
    <citation type="submission" date="2018-10" db="EMBL/GenBank/DDBJ databases">
        <title>Genome assembly for a Yunnan-Guizhou Plateau 3E fish, Anabarilius grahami (Regan), and its evolutionary and genetic applications.</title>
        <authorList>
            <person name="Jiang W."/>
        </authorList>
    </citation>
    <scope>NUCLEOTIDE SEQUENCE [LARGE SCALE GENOMIC DNA]</scope>
    <source>
        <strain evidence="2">AG-KIZ</strain>
        <tissue evidence="2">Muscle</tissue>
    </source>
</reference>
<proteinExistence type="predicted"/>
<name>A0A3N0XK97_ANAGA</name>
<feature type="compositionally biased region" description="Basic and acidic residues" evidence="1">
    <location>
        <begin position="17"/>
        <end position="50"/>
    </location>
</feature>
<dbReference type="Proteomes" id="UP000281406">
    <property type="component" value="Unassembled WGS sequence"/>
</dbReference>
<comment type="caution">
    <text evidence="2">The sequence shown here is derived from an EMBL/GenBank/DDBJ whole genome shotgun (WGS) entry which is preliminary data.</text>
</comment>